<name>A0AAV4YBT3_CAEEX</name>
<feature type="domain" description="C2H2-type" evidence="11">
    <location>
        <begin position="284"/>
        <end position="311"/>
    </location>
</feature>
<keyword evidence="5" id="KW-0862">Zinc</keyword>
<evidence type="ECO:0000313" key="13">
    <source>
        <dbReference type="Proteomes" id="UP001054945"/>
    </source>
</evidence>
<dbReference type="PANTHER" id="PTHR16515:SF66">
    <property type="entry name" value="C2H2-TYPE DOMAIN-CONTAINING PROTEIN"/>
    <property type="match status" value="1"/>
</dbReference>
<reference evidence="12 13" key="1">
    <citation type="submission" date="2021-06" db="EMBL/GenBank/DDBJ databases">
        <title>Caerostris extrusa draft genome.</title>
        <authorList>
            <person name="Kono N."/>
            <person name="Arakawa K."/>
        </authorList>
    </citation>
    <scope>NUCLEOTIDE SEQUENCE [LARGE SCALE GENOMIC DNA]</scope>
</reference>
<evidence type="ECO:0000256" key="7">
    <source>
        <dbReference type="ARBA" id="ARBA00023125"/>
    </source>
</evidence>
<evidence type="ECO:0000256" key="9">
    <source>
        <dbReference type="ARBA" id="ARBA00023242"/>
    </source>
</evidence>
<dbReference type="FunFam" id="3.30.160.60:FF:000446">
    <property type="entry name" value="Zinc finger protein"/>
    <property type="match status" value="2"/>
</dbReference>
<evidence type="ECO:0000256" key="8">
    <source>
        <dbReference type="ARBA" id="ARBA00023163"/>
    </source>
</evidence>
<feature type="domain" description="C2H2-type" evidence="11">
    <location>
        <begin position="312"/>
        <end position="336"/>
    </location>
</feature>
<dbReference type="Proteomes" id="UP001054945">
    <property type="component" value="Unassembled WGS sequence"/>
</dbReference>
<dbReference type="InterPro" id="IPR036236">
    <property type="entry name" value="Znf_C2H2_sf"/>
</dbReference>
<dbReference type="InterPro" id="IPR050331">
    <property type="entry name" value="Zinc_finger"/>
</dbReference>
<organism evidence="12 13">
    <name type="scientific">Caerostris extrusa</name>
    <name type="common">Bark spider</name>
    <name type="synonym">Caerostris bankana</name>
    <dbReference type="NCBI Taxonomy" id="172846"/>
    <lineage>
        <taxon>Eukaryota</taxon>
        <taxon>Metazoa</taxon>
        <taxon>Ecdysozoa</taxon>
        <taxon>Arthropoda</taxon>
        <taxon>Chelicerata</taxon>
        <taxon>Arachnida</taxon>
        <taxon>Araneae</taxon>
        <taxon>Araneomorphae</taxon>
        <taxon>Entelegynae</taxon>
        <taxon>Araneoidea</taxon>
        <taxon>Araneidae</taxon>
        <taxon>Caerostris</taxon>
    </lineage>
</organism>
<dbReference type="PROSITE" id="PS00028">
    <property type="entry name" value="ZINC_FINGER_C2H2_1"/>
    <property type="match status" value="5"/>
</dbReference>
<dbReference type="Pfam" id="PF00096">
    <property type="entry name" value="zf-C2H2"/>
    <property type="match status" value="4"/>
</dbReference>
<keyword evidence="2" id="KW-0479">Metal-binding</keyword>
<dbReference type="AlphaFoldDB" id="A0AAV4YBT3"/>
<dbReference type="InterPro" id="IPR013087">
    <property type="entry name" value="Znf_C2H2_type"/>
</dbReference>
<dbReference type="GO" id="GO:0010468">
    <property type="term" value="P:regulation of gene expression"/>
    <property type="evidence" value="ECO:0007669"/>
    <property type="project" value="TreeGrafter"/>
</dbReference>
<dbReference type="SUPFAM" id="SSF57667">
    <property type="entry name" value="beta-beta-alpha zinc fingers"/>
    <property type="match status" value="3"/>
</dbReference>
<feature type="domain" description="C2H2-type" evidence="11">
    <location>
        <begin position="395"/>
        <end position="421"/>
    </location>
</feature>
<dbReference type="PANTHER" id="PTHR16515">
    <property type="entry name" value="PR DOMAIN ZINC FINGER PROTEIN"/>
    <property type="match status" value="1"/>
</dbReference>
<protein>
    <recommendedName>
        <fullName evidence="11">C2H2-type domain-containing protein</fullName>
    </recommendedName>
</protein>
<dbReference type="PROSITE" id="PS50157">
    <property type="entry name" value="ZINC_FINGER_C2H2_2"/>
    <property type="match status" value="5"/>
</dbReference>
<dbReference type="GO" id="GO:0008270">
    <property type="term" value="F:zinc ion binding"/>
    <property type="evidence" value="ECO:0007669"/>
    <property type="project" value="UniProtKB-KW"/>
</dbReference>
<evidence type="ECO:0000256" key="1">
    <source>
        <dbReference type="ARBA" id="ARBA00004123"/>
    </source>
</evidence>
<evidence type="ECO:0000256" key="2">
    <source>
        <dbReference type="ARBA" id="ARBA00022723"/>
    </source>
</evidence>
<comment type="subcellular location">
    <subcellularLocation>
        <location evidence="1">Nucleus</location>
    </subcellularLocation>
</comment>
<keyword evidence="4 10" id="KW-0863">Zinc-finger</keyword>
<keyword evidence="7" id="KW-0238">DNA-binding</keyword>
<dbReference type="Gene3D" id="3.30.160.60">
    <property type="entry name" value="Classic Zinc Finger"/>
    <property type="match status" value="5"/>
</dbReference>
<dbReference type="FunFam" id="3.30.160.60:FF:000045">
    <property type="entry name" value="ZFP69 zinc finger protein B"/>
    <property type="match status" value="1"/>
</dbReference>
<dbReference type="FunFam" id="3.30.160.60:FF:000099">
    <property type="entry name" value="Zinc finger protein 79"/>
    <property type="match status" value="1"/>
</dbReference>
<dbReference type="SMART" id="SM00355">
    <property type="entry name" value="ZnF_C2H2"/>
    <property type="match status" value="5"/>
</dbReference>
<evidence type="ECO:0000256" key="10">
    <source>
        <dbReference type="PROSITE-ProRule" id="PRU00042"/>
    </source>
</evidence>
<evidence type="ECO:0000259" key="11">
    <source>
        <dbReference type="PROSITE" id="PS50157"/>
    </source>
</evidence>
<keyword evidence="8" id="KW-0804">Transcription</keyword>
<keyword evidence="3" id="KW-0677">Repeat</keyword>
<evidence type="ECO:0000256" key="5">
    <source>
        <dbReference type="ARBA" id="ARBA00022833"/>
    </source>
</evidence>
<comment type="caution">
    <text evidence="12">The sequence shown here is derived from an EMBL/GenBank/DDBJ whole genome shotgun (WGS) entry which is preliminary data.</text>
</comment>
<dbReference type="GO" id="GO:0003677">
    <property type="term" value="F:DNA binding"/>
    <property type="evidence" value="ECO:0007669"/>
    <property type="project" value="UniProtKB-KW"/>
</dbReference>
<proteinExistence type="predicted"/>
<evidence type="ECO:0000256" key="4">
    <source>
        <dbReference type="ARBA" id="ARBA00022771"/>
    </source>
</evidence>
<dbReference type="GO" id="GO:0005634">
    <property type="term" value="C:nucleus"/>
    <property type="evidence" value="ECO:0007669"/>
    <property type="project" value="UniProtKB-SubCell"/>
</dbReference>
<keyword evidence="9" id="KW-0539">Nucleus</keyword>
<evidence type="ECO:0000256" key="6">
    <source>
        <dbReference type="ARBA" id="ARBA00023015"/>
    </source>
</evidence>
<gene>
    <name evidence="12" type="ORF">CEXT_267731</name>
</gene>
<evidence type="ECO:0000256" key="3">
    <source>
        <dbReference type="ARBA" id="ARBA00022737"/>
    </source>
</evidence>
<dbReference type="EMBL" id="BPLR01019099">
    <property type="protein sequence ID" value="GIZ04530.1"/>
    <property type="molecule type" value="Genomic_DNA"/>
</dbReference>
<feature type="domain" description="C2H2-type" evidence="11">
    <location>
        <begin position="339"/>
        <end position="366"/>
    </location>
</feature>
<accession>A0AAV4YBT3</accession>
<sequence>MEIWNCEFCNAYVANFELHYCRNFGNQHRQSSATLPRSSSDNRSQDIDVRTQQMHYEERRLSMNQTYSSWQQSILPNMHQRTDCEEAAATEIPSLYGFENQNPYNTVTSEFQFPDMTHDQENQSESLHLQQPSTANSGIVNPQFCDKWNPNYPAKTATALPIAGPCVLPESQPTIGQRNPFMYQMAQHPNTSSQMASSGMSHTEEVSSHFISDFNENDNASTNMISQHCETSLGIPISAVQNVLCNPMNPIPETDTTGPIHFNKCPKEFHLEPHDLSRNVARPYVCNFCGKAFSWSSHLTRHIRTHTGEKPHACTVCNKCCSSSSNLTKHMRIHTGIPYKCKECSECFVTRYRLQKHVILHKGQKSYKCGECGKRFACPSKLREHVRGHTGYTPYKCTECGNCFAHQYSLCRHVRRIHTDD</sequence>
<keyword evidence="13" id="KW-1185">Reference proteome</keyword>
<keyword evidence="6" id="KW-0805">Transcription regulation</keyword>
<feature type="domain" description="C2H2-type" evidence="11">
    <location>
        <begin position="367"/>
        <end position="394"/>
    </location>
</feature>
<dbReference type="Pfam" id="PF13894">
    <property type="entry name" value="zf-C2H2_4"/>
    <property type="match status" value="1"/>
</dbReference>
<evidence type="ECO:0000313" key="12">
    <source>
        <dbReference type="EMBL" id="GIZ04530.1"/>
    </source>
</evidence>